<evidence type="ECO:0000313" key="1">
    <source>
        <dbReference type="EMBL" id="KAK0583552.1"/>
    </source>
</evidence>
<gene>
    <name evidence="1" type="ORF">LWI29_038130</name>
</gene>
<accession>A0AA39RY58</accession>
<proteinExistence type="predicted"/>
<keyword evidence="2" id="KW-1185">Reference proteome</keyword>
<name>A0AA39RY58_ACESA</name>
<reference evidence="1" key="1">
    <citation type="journal article" date="2022" name="Plant J.">
        <title>Strategies of tolerance reflected in two North American maple genomes.</title>
        <authorList>
            <person name="McEvoy S.L."/>
            <person name="Sezen U.U."/>
            <person name="Trouern-Trend A."/>
            <person name="McMahon S.M."/>
            <person name="Schaberg P.G."/>
            <person name="Yang J."/>
            <person name="Wegrzyn J.L."/>
            <person name="Swenson N.G."/>
        </authorList>
    </citation>
    <scope>NUCLEOTIDE SEQUENCE</scope>
    <source>
        <strain evidence="1">NS2018</strain>
    </source>
</reference>
<dbReference type="AlphaFoldDB" id="A0AA39RY58"/>
<dbReference type="EMBL" id="JAUESC010000384">
    <property type="protein sequence ID" value="KAK0583552.1"/>
    <property type="molecule type" value="Genomic_DNA"/>
</dbReference>
<sequence length="118" mass="13541">MQEMDLETNPHLAVDLFLRSLQAFKGEIGIEGWSLSDMTIGLYLIYLRQASLNPFEDVKGVQIKSESIVQDLIYHTELAKGCYKNNALGLARNSMLRESNIYKFEKNSSVMRPGYYRN</sequence>
<comment type="caution">
    <text evidence="1">The sequence shown here is derived from an EMBL/GenBank/DDBJ whole genome shotgun (WGS) entry which is preliminary data.</text>
</comment>
<organism evidence="1 2">
    <name type="scientific">Acer saccharum</name>
    <name type="common">Sugar maple</name>
    <dbReference type="NCBI Taxonomy" id="4024"/>
    <lineage>
        <taxon>Eukaryota</taxon>
        <taxon>Viridiplantae</taxon>
        <taxon>Streptophyta</taxon>
        <taxon>Embryophyta</taxon>
        <taxon>Tracheophyta</taxon>
        <taxon>Spermatophyta</taxon>
        <taxon>Magnoliopsida</taxon>
        <taxon>eudicotyledons</taxon>
        <taxon>Gunneridae</taxon>
        <taxon>Pentapetalae</taxon>
        <taxon>rosids</taxon>
        <taxon>malvids</taxon>
        <taxon>Sapindales</taxon>
        <taxon>Sapindaceae</taxon>
        <taxon>Hippocastanoideae</taxon>
        <taxon>Acereae</taxon>
        <taxon>Acer</taxon>
    </lineage>
</organism>
<dbReference type="PANTHER" id="PTHR47418">
    <property type="entry name" value="ALPHA/BETA-HYDROLASES SUPERFAMILY PROTEIN"/>
    <property type="match status" value="1"/>
</dbReference>
<dbReference type="Proteomes" id="UP001168877">
    <property type="component" value="Unassembled WGS sequence"/>
</dbReference>
<evidence type="ECO:0000313" key="2">
    <source>
        <dbReference type="Proteomes" id="UP001168877"/>
    </source>
</evidence>
<protein>
    <submittedName>
        <fullName evidence="1">Uncharacterized protein</fullName>
    </submittedName>
</protein>
<reference evidence="1" key="2">
    <citation type="submission" date="2023-06" db="EMBL/GenBank/DDBJ databases">
        <authorList>
            <person name="Swenson N.G."/>
            <person name="Wegrzyn J.L."/>
            <person name="Mcevoy S.L."/>
        </authorList>
    </citation>
    <scope>NUCLEOTIDE SEQUENCE</scope>
    <source>
        <strain evidence="1">NS2018</strain>
        <tissue evidence="1">Leaf</tissue>
    </source>
</reference>